<dbReference type="EMBL" id="KN846953">
    <property type="protein sequence ID" value="KIV80704.1"/>
    <property type="molecule type" value="Genomic_DNA"/>
</dbReference>
<sequence>MPSASPSPMKRPSLTERTSSTHSLSSSGKQTTTHKVHRPHVVSRHSRNASHGKGLSKLGKVHSTASIITNQHHQRKKSGGTTPPQSPRTALVKRNSSHVTLPKNLSHGNLRKNHSATALARNTSHPALKKAGLPPPAPKQNEKKDGVFQLGDRSSDDEEEAEWEDSATQSPEMTRNNSKTATPVRVGTPNGAHGSEEFADRVLVDRTRRASSPPKPSLKNNNRSAPNLREDSGISPSHLPPDPALLNQHPRASRAPPAMSTVSAQVGPRELLRNESSRSITHISQGEAASINATAAKSGAGSSQAAASSSVDGGVSHFLPDTTNSSFQHDADGSDDDSPSTFLSNYKPQPSESPEKARRLHKVRLPPNASRTQQKLELQRREIMRAGAATPTTPPTHGMGLNGSSTSLHSRTSSRNRNRSLAGGRSLAGELKAVKQDYETAVKQVMVVRKFRSPIMESVSRLKESNILPPELGRVHSNLASSKGRPFSRRGYSTTSANGTLKTGTSKSPEGKRPLLASRSSSRSHVGRVHFERRNSHDDIEVTPAQGSPDDAEDDEQEGLSAEEALIRRIWDSREVYDSGESIPCR</sequence>
<feature type="region of interest" description="Disordered" evidence="1">
    <location>
        <begin position="124"/>
        <end position="375"/>
    </location>
</feature>
<feature type="compositionally biased region" description="Low complexity" evidence="1">
    <location>
        <begin position="15"/>
        <end position="27"/>
    </location>
</feature>
<accession>A0A0D1YI36</accession>
<feature type="compositionally biased region" description="Basic residues" evidence="1">
    <location>
        <begin position="32"/>
        <end position="50"/>
    </location>
</feature>
<dbReference type="GO" id="GO:0000329">
    <property type="term" value="C:fungal-type vacuole membrane"/>
    <property type="evidence" value="ECO:0007669"/>
    <property type="project" value="TreeGrafter"/>
</dbReference>
<dbReference type="PANTHER" id="PTHR22794">
    <property type="entry name" value="THAP DOMAIN PROTEIN 11"/>
    <property type="match status" value="1"/>
</dbReference>
<reference evidence="2 3" key="1">
    <citation type="submission" date="2015-01" db="EMBL/GenBank/DDBJ databases">
        <title>The Genome Sequence of Exophiala sideris CBS121828.</title>
        <authorList>
            <consortium name="The Broad Institute Genomics Platform"/>
            <person name="Cuomo C."/>
            <person name="de Hoog S."/>
            <person name="Gorbushina A."/>
            <person name="Stielow B."/>
            <person name="Teixiera M."/>
            <person name="Abouelleil A."/>
            <person name="Chapman S.B."/>
            <person name="Priest M."/>
            <person name="Young S.K."/>
            <person name="Wortman J."/>
            <person name="Nusbaum C."/>
            <person name="Birren B."/>
        </authorList>
    </citation>
    <scope>NUCLEOTIDE SEQUENCE [LARGE SCALE GENOMIC DNA]</scope>
    <source>
        <strain evidence="2 3">CBS 121828</strain>
    </source>
</reference>
<feature type="compositionally biased region" description="Polar residues" evidence="1">
    <location>
        <begin position="168"/>
        <end position="181"/>
    </location>
</feature>
<feature type="region of interest" description="Disordered" evidence="1">
    <location>
        <begin position="476"/>
        <end position="563"/>
    </location>
</feature>
<feature type="region of interest" description="Disordered" evidence="1">
    <location>
        <begin position="387"/>
        <end position="424"/>
    </location>
</feature>
<dbReference type="STRING" id="1016849.A0A0D1YI36"/>
<dbReference type="AlphaFoldDB" id="A0A0D1YI36"/>
<dbReference type="PANTHER" id="PTHR22794:SF2">
    <property type="entry name" value="THAP DOMAIN-CONTAINING PROTEIN 11"/>
    <property type="match status" value="1"/>
</dbReference>
<feature type="compositionally biased region" description="Polar residues" evidence="1">
    <location>
        <begin position="339"/>
        <end position="352"/>
    </location>
</feature>
<evidence type="ECO:0000313" key="3">
    <source>
        <dbReference type="Proteomes" id="UP000053599"/>
    </source>
</evidence>
<dbReference type="GO" id="GO:0031931">
    <property type="term" value="C:TORC1 complex"/>
    <property type="evidence" value="ECO:0007669"/>
    <property type="project" value="TreeGrafter"/>
</dbReference>
<gene>
    <name evidence="2" type="ORF">PV11_08188</name>
</gene>
<feature type="compositionally biased region" description="Basic and acidic residues" evidence="1">
    <location>
        <begin position="529"/>
        <end position="540"/>
    </location>
</feature>
<evidence type="ECO:0000256" key="1">
    <source>
        <dbReference type="SAM" id="MobiDB-lite"/>
    </source>
</evidence>
<dbReference type="Proteomes" id="UP000053599">
    <property type="component" value="Unassembled WGS sequence"/>
</dbReference>
<dbReference type="HOGENOM" id="CLU_029628_0_0_1"/>
<feature type="compositionally biased region" description="Low complexity" evidence="1">
    <location>
        <begin position="293"/>
        <end position="316"/>
    </location>
</feature>
<feature type="compositionally biased region" description="Acidic residues" evidence="1">
    <location>
        <begin position="155"/>
        <end position="165"/>
    </location>
</feature>
<feature type="region of interest" description="Disordered" evidence="1">
    <location>
        <begin position="1"/>
        <end position="111"/>
    </location>
</feature>
<organism evidence="2 3">
    <name type="scientific">Exophiala sideris</name>
    <dbReference type="NCBI Taxonomy" id="1016849"/>
    <lineage>
        <taxon>Eukaryota</taxon>
        <taxon>Fungi</taxon>
        <taxon>Dikarya</taxon>
        <taxon>Ascomycota</taxon>
        <taxon>Pezizomycotina</taxon>
        <taxon>Eurotiomycetes</taxon>
        <taxon>Chaetothyriomycetidae</taxon>
        <taxon>Chaetothyriales</taxon>
        <taxon>Herpotrichiellaceae</taxon>
        <taxon>Exophiala</taxon>
    </lineage>
</organism>
<dbReference type="OrthoDB" id="5430106at2759"/>
<feature type="compositionally biased region" description="Basic and acidic residues" evidence="1">
    <location>
        <begin position="194"/>
        <end position="208"/>
    </location>
</feature>
<evidence type="ECO:0000313" key="2">
    <source>
        <dbReference type="EMBL" id="KIV80704.1"/>
    </source>
</evidence>
<proteinExistence type="predicted"/>
<name>A0A0D1YI36_9EURO</name>
<feature type="compositionally biased region" description="Polar residues" evidence="1">
    <location>
        <begin position="491"/>
        <end position="508"/>
    </location>
</feature>
<protein>
    <submittedName>
        <fullName evidence="2">Uncharacterized protein</fullName>
    </submittedName>
</protein>